<proteinExistence type="predicted"/>
<evidence type="ECO:0000313" key="1">
    <source>
        <dbReference type="EMBL" id="ETO08600.1"/>
    </source>
</evidence>
<evidence type="ECO:0000313" key="2">
    <source>
        <dbReference type="Proteomes" id="UP000023152"/>
    </source>
</evidence>
<reference evidence="1 2" key="1">
    <citation type="journal article" date="2013" name="Curr. Biol.">
        <title>The Genome of the Foraminiferan Reticulomyxa filosa.</title>
        <authorList>
            <person name="Glockner G."/>
            <person name="Hulsmann N."/>
            <person name="Schleicher M."/>
            <person name="Noegel A.A."/>
            <person name="Eichinger L."/>
            <person name="Gallinger C."/>
            <person name="Pawlowski J."/>
            <person name="Sierra R."/>
            <person name="Euteneuer U."/>
            <person name="Pillet L."/>
            <person name="Moustafa A."/>
            <person name="Platzer M."/>
            <person name="Groth M."/>
            <person name="Szafranski K."/>
            <person name="Schliwa M."/>
        </authorList>
    </citation>
    <scope>NUCLEOTIDE SEQUENCE [LARGE SCALE GENOMIC DNA]</scope>
</reference>
<organism evidence="1 2">
    <name type="scientific">Reticulomyxa filosa</name>
    <dbReference type="NCBI Taxonomy" id="46433"/>
    <lineage>
        <taxon>Eukaryota</taxon>
        <taxon>Sar</taxon>
        <taxon>Rhizaria</taxon>
        <taxon>Retaria</taxon>
        <taxon>Foraminifera</taxon>
        <taxon>Monothalamids</taxon>
        <taxon>Reticulomyxidae</taxon>
        <taxon>Reticulomyxa</taxon>
    </lineage>
</organism>
<dbReference type="AlphaFoldDB" id="X6M6E2"/>
<protein>
    <submittedName>
        <fullName evidence="1">Cell differentiation family, Rcd1-like protein</fullName>
    </submittedName>
</protein>
<gene>
    <name evidence="1" type="ORF">RFI_28785</name>
</gene>
<dbReference type="Proteomes" id="UP000023152">
    <property type="component" value="Unassembled WGS sequence"/>
</dbReference>
<keyword evidence="2" id="KW-1185">Reference proteome</keyword>
<sequence length="429" mass="48949">NNNNNNNKSNNNENNENDFRDCKDAITKFGNILHPIWKSSLHNQISERPIAIGLNAGKPNLVISSKKLLFELLALFESQRFIPRAEHVLVCNEMTTEEDVACLIFRAITNSRKATAASSISSTSSSLSSIQHNVVQPLYCLMFPEKLTLTTLDNVCQDVYDLLLNDLRLEKLKDNLYMFAVMSSRSENNLCKSLSHFQVTLQDLSPEGICHQMLSQLYCKSWTTSPSCDLIVKPCIQLYTSDRVAMGKSTLIQRDMEKIRNLCKGVRAVKEVCVTFNGKDIDWEQTMKSLWSHHPCVDAVGLQGKHDKLKHELDALIVYHLNISSCVSEQINDFLFELLFLQHINSNFQMCQCFHVNPNMAFLIEVPSTLNDPIAILSPQKLFYLFFSVAQFPILQVTMQNNPFVFGKEAQYAIKWMQEFFAGHLKFCK</sequence>
<dbReference type="OrthoDB" id="6142015at2759"/>
<name>X6M6E2_RETFI</name>
<accession>X6M6E2</accession>
<dbReference type="EMBL" id="ASPP01024866">
    <property type="protein sequence ID" value="ETO08600.1"/>
    <property type="molecule type" value="Genomic_DNA"/>
</dbReference>
<comment type="caution">
    <text evidence="1">The sequence shown here is derived from an EMBL/GenBank/DDBJ whole genome shotgun (WGS) entry which is preliminary data.</text>
</comment>
<feature type="non-terminal residue" evidence="1">
    <location>
        <position position="1"/>
    </location>
</feature>